<dbReference type="PATRIC" id="fig|158899.10.peg.3718"/>
<reference evidence="1 2" key="1">
    <citation type="submission" date="2015-11" db="EMBL/GenBank/DDBJ databases">
        <title>Exploring the genomic traits of fungus-feeding bacterial genus Collimonas.</title>
        <authorList>
            <person name="Song C."/>
            <person name="Schmidt R."/>
            <person name="de Jager V."/>
            <person name="Krzyzanowska D."/>
            <person name="Jongedijk E."/>
            <person name="Cankar K."/>
            <person name="Beekwilder J."/>
            <person name="van Veen A."/>
            <person name="de Boer W."/>
            <person name="van Veen J.A."/>
            <person name="Garbeva P."/>
        </authorList>
    </citation>
    <scope>NUCLEOTIDE SEQUENCE [LARGE SCALE GENOMIC DNA]</scope>
    <source>
        <strain evidence="1 2">Ter6</strain>
    </source>
</reference>
<dbReference type="AlphaFoldDB" id="A0A127PF35"/>
<evidence type="ECO:0000313" key="2">
    <source>
        <dbReference type="Proteomes" id="UP000072421"/>
    </source>
</evidence>
<sequence length="45" mass="5311">MVFPEYSSSPLAHWLRKINLKKYAALSGCRNNLGPLRYIVKKHFY</sequence>
<accession>A0A127PF35</accession>
<dbReference type="EMBL" id="CP013232">
    <property type="protein sequence ID" value="AMO96367.1"/>
    <property type="molecule type" value="Genomic_DNA"/>
</dbReference>
<protein>
    <submittedName>
        <fullName evidence="1">Uncharacterized protein</fullName>
    </submittedName>
</protein>
<gene>
    <name evidence="1" type="ORF">CFter6_3743</name>
</gene>
<organism evidence="1">
    <name type="scientific">Collimonas fungivorans</name>
    <dbReference type="NCBI Taxonomy" id="158899"/>
    <lineage>
        <taxon>Bacteria</taxon>
        <taxon>Pseudomonadati</taxon>
        <taxon>Pseudomonadota</taxon>
        <taxon>Betaproteobacteria</taxon>
        <taxon>Burkholderiales</taxon>
        <taxon>Oxalobacteraceae</taxon>
        <taxon>Collimonas</taxon>
    </lineage>
</organism>
<dbReference type="Proteomes" id="UP000072421">
    <property type="component" value="Chromosome"/>
</dbReference>
<name>A0A127PF35_9BURK</name>
<evidence type="ECO:0000313" key="1">
    <source>
        <dbReference type="EMBL" id="AMO96367.1"/>
    </source>
</evidence>
<proteinExistence type="predicted"/>